<dbReference type="AlphaFoldDB" id="A0A4V6ML01"/>
<dbReference type="InterPro" id="IPR036770">
    <property type="entry name" value="Ankyrin_rpt-contain_sf"/>
</dbReference>
<protein>
    <submittedName>
        <fullName evidence="1">Ankyrin repeat domain-containing protein</fullName>
    </submittedName>
</protein>
<reference evidence="1 2" key="1">
    <citation type="submission" date="2019-02" db="EMBL/GenBank/DDBJ databases">
        <title>WGS of Pseudoxanthomonas species novum from clinical isolates.</title>
        <authorList>
            <person name="Bernier A.-M."/>
            <person name="Bernard K."/>
            <person name="Vachon A."/>
        </authorList>
    </citation>
    <scope>NUCLEOTIDE SEQUENCE [LARGE SCALE GENOMIC DNA]</scope>
    <source>
        <strain evidence="1 2">NML130969</strain>
    </source>
</reference>
<dbReference type="InterPro" id="IPR002110">
    <property type="entry name" value="Ankyrin_rpt"/>
</dbReference>
<dbReference type="Gene3D" id="1.25.40.20">
    <property type="entry name" value="Ankyrin repeat-containing domain"/>
    <property type="match status" value="1"/>
</dbReference>
<dbReference type="SUPFAM" id="SSF48403">
    <property type="entry name" value="Ankyrin repeat"/>
    <property type="match status" value="1"/>
</dbReference>
<dbReference type="RefSeq" id="WP_130534705.1">
    <property type="nucleotide sequence ID" value="NZ_SHMG01000006.1"/>
</dbReference>
<accession>A0A4V6ML01</accession>
<organism evidence="1 2">
    <name type="scientific">Pseudoxanthomonas winnipegensis</name>
    <dbReference type="NCBI Taxonomy" id="2480810"/>
    <lineage>
        <taxon>Bacteria</taxon>
        <taxon>Pseudomonadati</taxon>
        <taxon>Pseudomonadota</taxon>
        <taxon>Gammaproteobacteria</taxon>
        <taxon>Lysobacterales</taxon>
        <taxon>Lysobacteraceae</taxon>
        <taxon>Pseudoxanthomonas</taxon>
    </lineage>
</organism>
<evidence type="ECO:0000313" key="2">
    <source>
        <dbReference type="Proteomes" id="UP000294164"/>
    </source>
</evidence>
<sequence>MGIFQQIKDILTGQNKPTEKERLLEWIDDIPWREQRKNPPTDDRTLITRALKRAISTDCDVEDIEKLVGMGYHVDDVPEGEPTPLIIAVQKNEPHYVKKFLKLGADPCAQDNEALYLALISQHYFAPEIIDDLLRAGANANSNFDNKDLPASIGMTPLALAMRKPKIFTDLVRRGGNVQQAFEWIAPYLLDQSKSIDTQNLRLCYLLSQMRALDIPLNILVTVESMRAILEVWPDPDKPIACGKSLLDIQKIWRYPFASSNDELQVQEIIEAAQARCMGERIQTAVDAEGMQNQTKKRRM</sequence>
<comment type="caution">
    <text evidence="1">The sequence shown here is derived from an EMBL/GenBank/DDBJ whole genome shotgun (WGS) entry which is preliminary data.</text>
</comment>
<dbReference type="SMART" id="SM00248">
    <property type="entry name" value="ANK"/>
    <property type="match status" value="3"/>
</dbReference>
<dbReference type="EMBL" id="SHMG01000006">
    <property type="protein sequence ID" value="TAA41546.1"/>
    <property type="molecule type" value="Genomic_DNA"/>
</dbReference>
<gene>
    <name evidence="1" type="ORF">EA655_11430</name>
</gene>
<proteinExistence type="predicted"/>
<dbReference type="Proteomes" id="UP000294164">
    <property type="component" value="Unassembled WGS sequence"/>
</dbReference>
<dbReference type="Pfam" id="PF00023">
    <property type="entry name" value="Ank"/>
    <property type="match status" value="1"/>
</dbReference>
<evidence type="ECO:0000313" key="1">
    <source>
        <dbReference type="EMBL" id="TAA41546.1"/>
    </source>
</evidence>
<name>A0A4V6ML01_9GAMM</name>